<keyword evidence="3" id="KW-1185">Reference proteome</keyword>
<evidence type="ECO:0000313" key="2">
    <source>
        <dbReference type="EMBL" id="EKJ69278.1"/>
    </source>
</evidence>
<name>K3VAT4_FUSPC</name>
<feature type="compositionally biased region" description="Polar residues" evidence="1">
    <location>
        <begin position="45"/>
        <end position="79"/>
    </location>
</feature>
<comment type="caution">
    <text evidence="2">The sequence shown here is derived from an EMBL/GenBank/DDBJ whole genome shotgun (WGS) entry which is preliminary data.</text>
</comment>
<dbReference type="AlphaFoldDB" id="K3VAT4"/>
<feature type="compositionally biased region" description="Basic and acidic residues" evidence="1">
    <location>
        <begin position="10"/>
        <end position="38"/>
    </location>
</feature>
<dbReference type="RefSeq" id="XP_009261923.1">
    <property type="nucleotide sequence ID" value="XM_009263648.1"/>
</dbReference>
<dbReference type="HOGENOM" id="CLU_969937_0_0_1"/>
<dbReference type="OrthoDB" id="5102118at2759"/>
<protein>
    <submittedName>
        <fullName evidence="2">Uncharacterized protein</fullName>
    </submittedName>
</protein>
<dbReference type="Proteomes" id="UP000007978">
    <property type="component" value="Chromosome 4"/>
</dbReference>
<accession>K3VAT4</accession>
<gene>
    <name evidence="2" type="ORF">FPSE_10531</name>
</gene>
<dbReference type="GeneID" id="20369148"/>
<evidence type="ECO:0000313" key="3">
    <source>
        <dbReference type="Proteomes" id="UP000007978"/>
    </source>
</evidence>
<feature type="region of interest" description="Disordered" evidence="1">
    <location>
        <begin position="1"/>
        <end position="155"/>
    </location>
</feature>
<feature type="compositionally biased region" description="Low complexity" evidence="1">
    <location>
        <begin position="102"/>
        <end position="117"/>
    </location>
</feature>
<proteinExistence type="predicted"/>
<sequence>MFQLRKRLLYKSEDHDHGDDPASSDRKTNSGGHRDKSTVKPLTATVANISSLRTPRSVTMASQTTSPDHDQLNTMSAPTRSYKRLGTSSPLSPVKRRRTDLPSHAPSPIIASAAVASRQSPLPLSTRPTASASPFSPKHTKTQLKPGYGLPKSVFEDLDDDQQSLVQRKGSSRDLSAQAMMAKGHEVQHKLRAAQSNLERSTIKLKIAQGDFTEVKTAYHNWRAGIVAETEKATTIRESLRQVKRHKKHYEFLETLVKGGPLMTERLVGVAKDAGLEFETGLGEKEI</sequence>
<organism evidence="2 3">
    <name type="scientific">Fusarium pseudograminearum (strain CS3096)</name>
    <name type="common">Wheat and barley crown-rot fungus</name>
    <dbReference type="NCBI Taxonomy" id="1028729"/>
    <lineage>
        <taxon>Eukaryota</taxon>
        <taxon>Fungi</taxon>
        <taxon>Dikarya</taxon>
        <taxon>Ascomycota</taxon>
        <taxon>Pezizomycotina</taxon>
        <taxon>Sordariomycetes</taxon>
        <taxon>Hypocreomycetidae</taxon>
        <taxon>Hypocreales</taxon>
        <taxon>Nectriaceae</taxon>
        <taxon>Fusarium</taxon>
    </lineage>
</organism>
<feature type="compositionally biased region" description="Polar residues" evidence="1">
    <location>
        <begin position="118"/>
        <end position="134"/>
    </location>
</feature>
<dbReference type="KEGG" id="fpu:FPSE_10531"/>
<evidence type="ECO:0000256" key="1">
    <source>
        <dbReference type="SAM" id="MobiDB-lite"/>
    </source>
</evidence>
<reference evidence="2 3" key="1">
    <citation type="journal article" date="2012" name="PLoS Pathog.">
        <title>Comparative pathogenomics reveals horizontally acquired novel virulence genes in fungi infecting cereal hosts.</title>
        <authorList>
            <person name="Gardiner D.M."/>
            <person name="McDonald M.C."/>
            <person name="Covarelli L."/>
            <person name="Solomon P.S."/>
            <person name="Rusu A.G."/>
            <person name="Marshall M."/>
            <person name="Kazan K."/>
            <person name="Chakraborty S."/>
            <person name="McDonald B.A."/>
            <person name="Manners J.M."/>
        </authorList>
    </citation>
    <scope>NUCLEOTIDE SEQUENCE [LARGE SCALE GENOMIC DNA]</scope>
    <source>
        <strain evidence="2 3">CS3096</strain>
    </source>
</reference>
<dbReference type="EMBL" id="AFNW01000348">
    <property type="protein sequence ID" value="EKJ69278.1"/>
    <property type="molecule type" value="Genomic_DNA"/>
</dbReference>